<protein>
    <recommendedName>
        <fullName evidence="3">phospholipase D</fullName>
        <ecNumber evidence="3">3.1.4.4</ecNumber>
    </recommendedName>
</protein>
<keyword evidence="7" id="KW-0732">Signal</keyword>
<dbReference type="Proteomes" id="UP000182894">
    <property type="component" value="Unassembled WGS sequence"/>
</dbReference>
<feature type="chain" id="PRO_5010216156" description="phospholipase D" evidence="7">
    <location>
        <begin position="25"/>
        <end position="180"/>
    </location>
</feature>
<dbReference type="RefSeq" id="WP_074758173.1">
    <property type="nucleotide sequence ID" value="NZ_FNCO01000021.1"/>
</dbReference>
<evidence type="ECO:0000259" key="8">
    <source>
        <dbReference type="PROSITE" id="PS50035"/>
    </source>
</evidence>
<dbReference type="Pfam" id="PF13091">
    <property type="entry name" value="PLDc_2"/>
    <property type="match status" value="1"/>
</dbReference>
<evidence type="ECO:0000313" key="10">
    <source>
        <dbReference type="Proteomes" id="UP000182894"/>
    </source>
</evidence>
<comment type="catalytic activity">
    <reaction evidence="1">
        <text>a 1,2-diacyl-sn-glycero-3-phosphocholine + H2O = a 1,2-diacyl-sn-glycero-3-phosphate + choline + H(+)</text>
        <dbReference type="Rhea" id="RHEA:14445"/>
        <dbReference type="ChEBI" id="CHEBI:15354"/>
        <dbReference type="ChEBI" id="CHEBI:15377"/>
        <dbReference type="ChEBI" id="CHEBI:15378"/>
        <dbReference type="ChEBI" id="CHEBI:57643"/>
        <dbReference type="ChEBI" id="CHEBI:58608"/>
        <dbReference type="EC" id="3.1.4.4"/>
    </reaction>
</comment>
<evidence type="ECO:0000256" key="6">
    <source>
        <dbReference type="ARBA" id="ARBA00023098"/>
    </source>
</evidence>
<keyword evidence="4" id="KW-0378">Hydrolase</keyword>
<evidence type="ECO:0000256" key="2">
    <source>
        <dbReference type="ARBA" id="ARBA00008664"/>
    </source>
</evidence>
<dbReference type="InterPro" id="IPR025202">
    <property type="entry name" value="PLD-like_dom"/>
</dbReference>
<dbReference type="EC" id="3.1.4.4" evidence="3"/>
<comment type="similarity">
    <text evidence="2">Belongs to the phospholipase D family.</text>
</comment>
<name>A0A1G8QQE2_9PSED</name>
<evidence type="ECO:0000256" key="1">
    <source>
        <dbReference type="ARBA" id="ARBA00000798"/>
    </source>
</evidence>
<feature type="domain" description="PLD phosphodiesterase" evidence="8">
    <location>
        <begin position="114"/>
        <end position="141"/>
    </location>
</feature>
<keyword evidence="10" id="KW-1185">Reference proteome</keyword>
<dbReference type="PROSITE" id="PS50035">
    <property type="entry name" value="PLD"/>
    <property type="match status" value="1"/>
</dbReference>
<dbReference type="InterPro" id="IPR001736">
    <property type="entry name" value="PLipase_D/transphosphatidylase"/>
</dbReference>
<dbReference type="GO" id="GO:0016891">
    <property type="term" value="F:RNA endonuclease activity producing 5'-phosphomonoesters, hydrolytic mechanism"/>
    <property type="evidence" value="ECO:0007669"/>
    <property type="project" value="TreeGrafter"/>
</dbReference>
<feature type="signal peptide" evidence="7">
    <location>
        <begin position="1"/>
        <end position="24"/>
    </location>
</feature>
<gene>
    <name evidence="9" type="ORF">SAMN05216605_12128</name>
</gene>
<proteinExistence type="inferred from homology"/>
<dbReference type="PANTHER" id="PTHR43856:SF1">
    <property type="entry name" value="MITOCHONDRIAL CARDIOLIPIN HYDROLASE"/>
    <property type="match status" value="1"/>
</dbReference>
<dbReference type="STRING" id="89065.SAMN05216605_12128"/>
<keyword evidence="6" id="KW-0443">Lipid metabolism</keyword>
<dbReference type="Gene3D" id="3.30.870.10">
    <property type="entry name" value="Endonuclease Chain A"/>
    <property type="match status" value="1"/>
</dbReference>
<dbReference type="GO" id="GO:0006793">
    <property type="term" value="P:phosphorus metabolic process"/>
    <property type="evidence" value="ECO:0007669"/>
    <property type="project" value="UniProtKB-ARBA"/>
</dbReference>
<evidence type="ECO:0000256" key="7">
    <source>
        <dbReference type="SAM" id="SignalP"/>
    </source>
</evidence>
<dbReference type="SUPFAM" id="SSF56024">
    <property type="entry name" value="Phospholipase D/nuclease"/>
    <property type="match status" value="1"/>
</dbReference>
<evidence type="ECO:0000256" key="5">
    <source>
        <dbReference type="ARBA" id="ARBA00022963"/>
    </source>
</evidence>
<sequence>MRATALLFAATLSCFTALPSYATANDSITVGFTPAQAGEPSAEALVISAIAQAKHQILVVAYSFTSKPIAQALMGAKTRGVDVRVVADQKANSGKYTAVTFLANNGVPVRLNGRFAITHDKSLTIDGSTVETGSFNFTSAAAHKNSENAVVLRNVPELAGKYAQKFEMLWNGGQDLAPAY</sequence>
<dbReference type="EMBL" id="FNCO01000021">
    <property type="protein sequence ID" value="SDJ06907.1"/>
    <property type="molecule type" value="Genomic_DNA"/>
</dbReference>
<dbReference type="PANTHER" id="PTHR43856">
    <property type="entry name" value="CARDIOLIPIN HYDROLASE"/>
    <property type="match status" value="1"/>
</dbReference>
<dbReference type="OrthoDB" id="5294698at2"/>
<dbReference type="CDD" id="cd09170">
    <property type="entry name" value="PLDc_Nuc"/>
    <property type="match status" value="1"/>
</dbReference>
<dbReference type="GO" id="GO:0004630">
    <property type="term" value="F:phospholipase D activity"/>
    <property type="evidence" value="ECO:0007669"/>
    <property type="project" value="UniProtKB-EC"/>
</dbReference>
<evidence type="ECO:0000256" key="3">
    <source>
        <dbReference type="ARBA" id="ARBA00012027"/>
    </source>
</evidence>
<accession>A0A1G8QQE2</accession>
<evidence type="ECO:0000313" key="9">
    <source>
        <dbReference type="EMBL" id="SDJ06907.1"/>
    </source>
</evidence>
<dbReference type="GO" id="GO:0016042">
    <property type="term" value="P:lipid catabolic process"/>
    <property type="evidence" value="ECO:0007669"/>
    <property type="project" value="UniProtKB-KW"/>
</dbReference>
<dbReference type="AlphaFoldDB" id="A0A1G8QQE2"/>
<reference evidence="10" key="1">
    <citation type="submission" date="2016-10" db="EMBL/GenBank/DDBJ databases">
        <authorList>
            <person name="Varghese N."/>
            <person name="Submissions S."/>
        </authorList>
    </citation>
    <scope>NUCLEOTIDE SEQUENCE [LARGE SCALE GENOMIC DNA]</scope>
    <source>
        <strain evidence="10">ATCC 700689</strain>
    </source>
</reference>
<organism evidence="9 10">
    <name type="scientific">Pseudomonas abietaniphila</name>
    <dbReference type="NCBI Taxonomy" id="89065"/>
    <lineage>
        <taxon>Bacteria</taxon>
        <taxon>Pseudomonadati</taxon>
        <taxon>Pseudomonadota</taxon>
        <taxon>Gammaproteobacteria</taxon>
        <taxon>Pseudomonadales</taxon>
        <taxon>Pseudomonadaceae</taxon>
        <taxon>Pseudomonas</taxon>
    </lineage>
</organism>
<dbReference type="InterPro" id="IPR051406">
    <property type="entry name" value="PLD_domain"/>
</dbReference>
<keyword evidence="5" id="KW-0442">Lipid degradation</keyword>
<evidence type="ECO:0000256" key="4">
    <source>
        <dbReference type="ARBA" id="ARBA00022801"/>
    </source>
</evidence>